<sequence>MKPFQLTNKAKTDLRDIALFTSRRWGREQRNIYLKQFDDSFWLLAENPDIGKPCDEIRDGYRKFPQGSHVIFYRQVGSQNIQIIRILHKSMDVNPIFGASGVAQPPTALGRQ</sequence>
<evidence type="ECO:0000313" key="4">
    <source>
        <dbReference type="EMBL" id="CAH0529770.1"/>
    </source>
</evidence>
<comment type="caution">
    <text evidence="4">The sequence shown here is derived from an EMBL/GenBank/DDBJ whole genome shotgun (WGS) entry which is preliminary data.</text>
</comment>
<dbReference type="PANTHER" id="PTHR33755">
    <property type="entry name" value="TOXIN PARE1-RELATED"/>
    <property type="match status" value="1"/>
</dbReference>
<dbReference type="EMBL" id="CAKLCM010000003">
    <property type="protein sequence ID" value="CAH0529770.1"/>
    <property type="molecule type" value="Genomic_DNA"/>
</dbReference>
<keyword evidence="5" id="KW-1185">Reference proteome</keyword>
<dbReference type="Pfam" id="PF05016">
    <property type="entry name" value="ParE_toxin"/>
    <property type="match status" value="1"/>
</dbReference>
<dbReference type="Gene3D" id="3.30.2310.20">
    <property type="entry name" value="RelE-like"/>
    <property type="match status" value="1"/>
</dbReference>
<dbReference type="Proteomes" id="UP000838160">
    <property type="component" value="Unassembled WGS sequence"/>
</dbReference>
<organism evidence="4 5">
    <name type="scientific">Vibrio hippocampi</name>
    <dbReference type="NCBI Taxonomy" id="654686"/>
    <lineage>
        <taxon>Bacteria</taxon>
        <taxon>Pseudomonadati</taxon>
        <taxon>Pseudomonadota</taxon>
        <taxon>Gammaproteobacteria</taxon>
        <taxon>Vibrionales</taxon>
        <taxon>Vibrionaceae</taxon>
        <taxon>Vibrio</taxon>
    </lineage>
</organism>
<keyword evidence="2" id="KW-1277">Toxin-antitoxin system</keyword>
<evidence type="ECO:0000256" key="3">
    <source>
        <dbReference type="PIRNR" id="PIRNR029218"/>
    </source>
</evidence>
<proteinExistence type="inferred from homology"/>
<dbReference type="InterPro" id="IPR007712">
    <property type="entry name" value="RelE/ParE_toxin"/>
</dbReference>
<accession>A0ABM8ZML4</accession>
<gene>
    <name evidence="4" type="primary">parE1</name>
    <name evidence="4" type="ORF">VHP8226_03526</name>
</gene>
<protein>
    <recommendedName>
        <fullName evidence="3">Toxin</fullName>
    </recommendedName>
</protein>
<dbReference type="InterPro" id="IPR035093">
    <property type="entry name" value="RelE/ParE_toxin_dom_sf"/>
</dbReference>
<evidence type="ECO:0000256" key="2">
    <source>
        <dbReference type="ARBA" id="ARBA00022649"/>
    </source>
</evidence>
<evidence type="ECO:0000256" key="1">
    <source>
        <dbReference type="ARBA" id="ARBA00006226"/>
    </source>
</evidence>
<dbReference type="PIRSF" id="PIRSF029218">
    <property type="entry name" value="ParE"/>
    <property type="match status" value="1"/>
</dbReference>
<reference evidence="4" key="1">
    <citation type="submission" date="2021-12" db="EMBL/GenBank/DDBJ databases">
        <authorList>
            <person name="Rodrigo-Torres L."/>
            <person name="Arahal R. D."/>
            <person name="Lucena T."/>
        </authorList>
    </citation>
    <scope>NUCLEOTIDE SEQUENCE</scope>
    <source>
        <strain evidence="4">CECT 8226</strain>
    </source>
</reference>
<dbReference type="InterPro" id="IPR028344">
    <property type="entry name" value="ParE1/4"/>
</dbReference>
<dbReference type="RefSeq" id="WP_237486335.1">
    <property type="nucleotide sequence ID" value="NZ_CAKLCM010000003.1"/>
</dbReference>
<evidence type="ECO:0000313" key="5">
    <source>
        <dbReference type="Proteomes" id="UP000838160"/>
    </source>
</evidence>
<dbReference type="InterPro" id="IPR051803">
    <property type="entry name" value="TA_system_RelE-like_toxin"/>
</dbReference>
<dbReference type="PANTHER" id="PTHR33755:SF9">
    <property type="entry name" value="TOXIN PARE1"/>
    <property type="match status" value="1"/>
</dbReference>
<name>A0ABM8ZML4_9VIBR</name>
<comment type="similarity">
    <text evidence="1 3">Belongs to the RelE toxin family.</text>
</comment>